<dbReference type="InterPro" id="IPR009959">
    <property type="entry name" value="Cyclase_SnoaL-like"/>
</dbReference>
<dbReference type="Proteomes" id="UP001324533">
    <property type="component" value="Chromosome"/>
</dbReference>
<dbReference type="EMBL" id="CP139779">
    <property type="protein sequence ID" value="WQB70447.1"/>
    <property type="molecule type" value="Genomic_DNA"/>
</dbReference>
<evidence type="ECO:0000313" key="2">
    <source>
        <dbReference type="Proteomes" id="UP001324533"/>
    </source>
</evidence>
<keyword evidence="2" id="KW-1185">Reference proteome</keyword>
<sequence>MMSEFDIREFYDRYVDAINAHAWDTIGDFMADTVLYHGQTVTRGAGVGNFRTITDAMPDYRVEVRATVYSGDTVGTYSVTRGTPVTDWLGLAPNGKLIEIEEVTVYKIENGRFTQMSNVWDIDALRDQLTR</sequence>
<dbReference type="RefSeq" id="WP_322410590.1">
    <property type="nucleotide sequence ID" value="NZ_CP139779.1"/>
</dbReference>
<dbReference type="PANTHER" id="PTHR38436">
    <property type="entry name" value="POLYKETIDE CYCLASE SNOAL-LIKE DOMAIN"/>
    <property type="match status" value="1"/>
</dbReference>
<organism evidence="1 2">
    <name type="scientific">Microbacterium invictum</name>
    <dbReference type="NCBI Taxonomy" id="515415"/>
    <lineage>
        <taxon>Bacteria</taxon>
        <taxon>Bacillati</taxon>
        <taxon>Actinomycetota</taxon>
        <taxon>Actinomycetes</taxon>
        <taxon>Micrococcales</taxon>
        <taxon>Microbacteriaceae</taxon>
        <taxon>Microbacterium</taxon>
    </lineage>
</organism>
<evidence type="ECO:0000313" key="1">
    <source>
        <dbReference type="EMBL" id="WQB70447.1"/>
    </source>
</evidence>
<name>A0ABZ0VF74_9MICO</name>
<gene>
    <name evidence="1" type="ORF">T9R20_00370</name>
</gene>
<dbReference type="SUPFAM" id="SSF54427">
    <property type="entry name" value="NTF2-like"/>
    <property type="match status" value="1"/>
</dbReference>
<dbReference type="Gene3D" id="3.10.450.50">
    <property type="match status" value="1"/>
</dbReference>
<dbReference type="InterPro" id="IPR032710">
    <property type="entry name" value="NTF2-like_dom_sf"/>
</dbReference>
<proteinExistence type="predicted"/>
<reference evidence="1 2" key="1">
    <citation type="submission" date="2023-06" db="EMBL/GenBank/DDBJ databases">
        <title>Rock-solubilizing bacteria, Microbacterium invictum, promotes re-establishment of vegetation in rocky wasteland by accelerating rock bio-weathering and reshaping soil bacterial community.</title>
        <authorList>
            <person name="Liu C."/>
        </authorList>
    </citation>
    <scope>NUCLEOTIDE SEQUENCE [LARGE SCALE GENOMIC DNA]</scope>
    <source>
        <strain evidence="1 2">X-18</strain>
    </source>
</reference>
<protein>
    <submittedName>
        <fullName evidence="1">Ester cyclase</fullName>
    </submittedName>
</protein>
<accession>A0ABZ0VF74</accession>
<dbReference type="Pfam" id="PF07366">
    <property type="entry name" value="SnoaL"/>
    <property type="match status" value="1"/>
</dbReference>
<dbReference type="PANTHER" id="PTHR38436:SF1">
    <property type="entry name" value="ESTER CYCLASE"/>
    <property type="match status" value="1"/>
</dbReference>